<dbReference type="EMBL" id="DSZY01000004">
    <property type="protein sequence ID" value="HGU39621.1"/>
    <property type="molecule type" value="Genomic_DNA"/>
</dbReference>
<evidence type="ECO:0000313" key="1">
    <source>
        <dbReference type="EMBL" id="HGU39621.1"/>
    </source>
</evidence>
<organism evidence="1">
    <name type="scientific">Fervidobacterium thailandense</name>
    <dbReference type="NCBI Taxonomy" id="1008305"/>
    <lineage>
        <taxon>Bacteria</taxon>
        <taxon>Thermotogati</taxon>
        <taxon>Thermotogota</taxon>
        <taxon>Thermotogae</taxon>
        <taxon>Thermotogales</taxon>
        <taxon>Fervidobacteriaceae</taxon>
        <taxon>Fervidobacterium</taxon>
    </lineage>
</organism>
<dbReference type="AlphaFoldDB" id="A0A7C4RV45"/>
<reference evidence="1" key="1">
    <citation type="journal article" date="2020" name="mSystems">
        <title>Genome- and Community-Level Interaction Insights into Carbon Utilization and Element Cycling Functions of Hydrothermarchaeota in Hydrothermal Sediment.</title>
        <authorList>
            <person name="Zhou Z."/>
            <person name="Liu Y."/>
            <person name="Xu W."/>
            <person name="Pan J."/>
            <person name="Luo Z.H."/>
            <person name="Li M."/>
        </authorList>
    </citation>
    <scope>NUCLEOTIDE SEQUENCE [LARGE SCALE GENOMIC DNA]</scope>
    <source>
        <strain evidence="1">SpSt-609</strain>
    </source>
</reference>
<proteinExistence type="predicted"/>
<name>A0A7C4RV45_9BACT</name>
<sequence>MIKFYLESDALGMAFRLVHEFTVNCGMFALQKGEYLFDRSKREEVERLITLKNNDPNWKTFSTIF</sequence>
<comment type="caution">
    <text evidence="1">The sequence shown here is derived from an EMBL/GenBank/DDBJ whole genome shotgun (WGS) entry which is preliminary data.</text>
</comment>
<accession>A0A7C4RV45</accession>
<gene>
    <name evidence="1" type="ORF">ENT77_00230</name>
</gene>
<protein>
    <submittedName>
        <fullName evidence="1">Uncharacterized protein</fullName>
    </submittedName>
</protein>